<evidence type="ECO:0000256" key="7">
    <source>
        <dbReference type="ARBA" id="ARBA00023170"/>
    </source>
</evidence>
<evidence type="ECO:0000256" key="10">
    <source>
        <dbReference type="SAM" id="Phobius"/>
    </source>
</evidence>
<feature type="domain" description="G-protein coupled receptors family 1 profile" evidence="11">
    <location>
        <begin position="48"/>
        <end position="300"/>
    </location>
</feature>
<dbReference type="PROSITE" id="PS00237">
    <property type="entry name" value="G_PROTEIN_RECEP_F1_1"/>
    <property type="match status" value="1"/>
</dbReference>
<keyword evidence="8 9" id="KW-0807">Transducer</keyword>
<evidence type="ECO:0000256" key="9">
    <source>
        <dbReference type="RuleBase" id="RU000688"/>
    </source>
</evidence>
<sequence length="353" mass="40327">MLNGTTSIPTLSWDEGADRQGVYLRVGLRGLFIYIGVYIPIILFIVVGNSLLLLSFLRFKKVRTVSNYYIFALAGVDLLTGLIAIPLTICSRLIVSDFTCQASTRSYILLPVYFCGEVSVCILMGITIDRYIAITYPFRYPTMMTPKTTKRFILFLFIFATVHSSLPLWNFGSDRYQWVCTTGPYESPASNIHIISVSLLIPFLLLCMTAAYGRIFYIAFVKKSAVSRLSKFKSAHWQKRLRTTLTCAIVIVAFTVCWIPNSCKIIFEIFFAKDAQSLLAIQTFGEWFVFMSSCTNPVIYGLRNETFKQAYKKTFLDFCYRSETQPKRKETAYTITTGVDKQVKKNEFQQSRL</sequence>
<gene>
    <name evidence="12" type="ORF">HOLleu_32851</name>
</gene>
<feature type="transmembrane region" description="Helical" evidence="10">
    <location>
        <begin position="68"/>
        <end position="95"/>
    </location>
</feature>
<dbReference type="EMBL" id="JAIZAY010000016">
    <property type="protein sequence ID" value="KAJ8027650.1"/>
    <property type="molecule type" value="Genomic_DNA"/>
</dbReference>
<keyword evidence="5 9" id="KW-0297">G-protein coupled receptor</keyword>
<dbReference type="InterPro" id="IPR000276">
    <property type="entry name" value="GPCR_Rhodpsn"/>
</dbReference>
<comment type="subcellular location">
    <subcellularLocation>
        <location evidence="1">Cell membrane</location>
        <topology evidence="1">Multi-pass membrane protein</topology>
    </subcellularLocation>
</comment>
<organism evidence="12 13">
    <name type="scientific">Holothuria leucospilota</name>
    <name type="common">Black long sea cucumber</name>
    <name type="synonym">Mertensiothuria leucospilota</name>
    <dbReference type="NCBI Taxonomy" id="206669"/>
    <lineage>
        <taxon>Eukaryota</taxon>
        <taxon>Metazoa</taxon>
        <taxon>Echinodermata</taxon>
        <taxon>Eleutherozoa</taxon>
        <taxon>Echinozoa</taxon>
        <taxon>Holothuroidea</taxon>
        <taxon>Aspidochirotacea</taxon>
        <taxon>Aspidochirotida</taxon>
        <taxon>Holothuriidae</taxon>
        <taxon>Holothuria</taxon>
    </lineage>
</organism>
<dbReference type="InterPro" id="IPR050569">
    <property type="entry name" value="TAAR"/>
</dbReference>
<reference evidence="12" key="1">
    <citation type="submission" date="2021-10" db="EMBL/GenBank/DDBJ databases">
        <title>Tropical sea cucumber genome reveals ecological adaptation and Cuvierian tubules defense mechanism.</title>
        <authorList>
            <person name="Chen T."/>
        </authorList>
    </citation>
    <scope>NUCLEOTIDE SEQUENCE</scope>
    <source>
        <strain evidence="12">Nanhai2018</strain>
        <tissue evidence="12">Muscle</tissue>
    </source>
</reference>
<feature type="transmembrane region" description="Helical" evidence="10">
    <location>
        <begin position="241"/>
        <end position="261"/>
    </location>
</feature>
<evidence type="ECO:0000256" key="3">
    <source>
        <dbReference type="ARBA" id="ARBA00022692"/>
    </source>
</evidence>
<evidence type="ECO:0000256" key="5">
    <source>
        <dbReference type="ARBA" id="ARBA00023040"/>
    </source>
</evidence>
<dbReference type="Proteomes" id="UP001152320">
    <property type="component" value="Chromosome 16"/>
</dbReference>
<comment type="caution">
    <text evidence="12">The sequence shown here is derived from an EMBL/GenBank/DDBJ whole genome shotgun (WGS) entry which is preliminary data.</text>
</comment>
<keyword evidence="7 9" id="KW-0675">Receptor</keyword>
<dbReference type="SUPFAM" id="SSF81321">
    <property type="entry name" value="Family A G protein-coupled receptor-like"/>
    <property type="match status" value="1"/>
</dbReference>
<dbReference type="PRINTS" id="PR00237">
    <property type="entry name" value="GPCRRHODOPSN"/>
</dbReference>
<dbReference type="PANTHER" id="PTHR24249:SF372">
    <property type="entry name" value="G-PROTEIN COUPLED RECEPTORS FAMILY 1 PROFILE DOMAIN-CONTAINING PROTEIN"/>
    <property type="match status" value="1"/>
</dbReference>
<dbReference type="SMART" id="SM01381">
    <property type="entry name" value="7TM_GPCR_Srsx"/>
    <property type="match status" value="1"/>
</dbReference>
<feature type="transmembrane region" description="Helical" evidence="10">
    <location>
        <begin position="31"/>
        <end position="56"/>
    </location>
</feature>
<dbReference type="Gene3D" id="1.20.1070.10">
    <property type="entry name" value="Rhodopsin 7-helix transmembrane proteins"/>
    <property type="match status" value="1"/>
</dbReference>
<dbReference type="CDD" id="cd00637">
    <property type="entry name" value="7tm_classA_rhodopsin-like"/>
    <property type="match status" value="1"/>
</dbReference>
<feature type="transmembrane region" description="Helical" evidence="10">
    <location>
        <begin position="192"/>
        <end position="220"/>
    </location>
</feature>
<evidence type="ECO:0000256" key="8">
    <source>
        <dbReference type="ARBA" id="ARBA00023224"/>
    </source>
</evidence>
<name>A0A9Q1BJI3_HOLLE</name>
<feature type="transmembrane region" description="Helical" evidence="10">
    <location>
        <begin position="107"/>
        <end position="132"/>
    </location>
</feature>
<dbReference type="PROSITE" id="PS50262">
    <property type="entry name" value="G_PROTEIN_RECEP_F1_2"/>
    <property type="match status" value="1"/>
</dbReference>
<proteinExistence type="inferred from homology"/>
<dbReference type="OrthoDB" id="9445642at2759"/>
<dbReference type="AlphaFoldDB" id="A0A9Q1BJI3"/>
<keyword evidence="4 10" id="KW-1133">Transmembrane helix</keyword>
<feature type="transmembrane region" description="Helical" evidence="10">
    <location>
        <begin position="152"/>
        <end position="172"/>
    </location>
</feature>
<keyword evidence="6 10" id="KW-0472">Membrane</keyword>
<evidence type="ECO:0000256" key="1">
    <source>
        <dbReference type="ARBA" id="ARBA00004651"/>
    </source>
</evidence>
<keyword evidence="2" id="KW-1003">Cell membrane</keyword>
<accession>A0A9Q1BJI3</accession>
<dbReference type="InterPro" id="IPR017452">
    <property type="entry name" value="GPCR_Rhodpsn_7TM"/>
</dbReference>
<keyword evidence="13" id="KW-1185">Reference proteome</keyword>
<evidence type="ECO:0000259" key="11">
    <source>
        <dbReference type="PROSITE" id="PS50262"/>
    </source>
</evidence>
<evidence type="ECO:0000256" key="4">
    <source>
        <dbReference type="ARBA" id="ARBA00022989"/>
    </source>
</evidence>
<dbReference type="PANTHER" id="PTHR24249">
    <property type="entry name" value="HISTAMINE RECEPTOR-RELATED G-PROTEIN COUPLED RECEPTOR"/>
    <property type="match status" value="1"/>
</dbReference>
<dbReference type="Pfam" id="PF00001">
    <property type="entry name" value="7tm_1"/>
    <property type="match status" value="1"/>
</dbReference>
<dbReference type="GO" id="GO:0005886">
    <property type="term" value="C:plasma membrane"/>
    <property type="evidence" value="ECO:0007669"/>
    <property type="project" value="UniProtKB-SubCell"/>
</dbReference>
<evidence type="ECO:0000313" key="13">
    <source>
        <dbReference type="Proteomes" id="UP001152320"/>
    </source>
</evidence>
<evidence type="ECO:0000256" key="6">
    <source>
        <dbReference type="ARBA" id="ARBA00023136"/>
    </source>
</evidence>
<evidence type="ECO:0000313" key="12">
    <source>
        <dbReference type="EMBL" id="KAJ8027650.1"/>
    </source>
</evidence>
<protein>
    <submittedName>
        <fullName evidence="12">Histamine H2 receptor</fullName>
    </submittedName>
</protein>
<comment type="similarity">
    <text evidence="9">Belongs to the G-protein coupled receptor 1 family.</text>
</comment>
<evidence type="ECO:0000256" key="2">
    <source>
        <dbReference type="ARBA" id="ARBA00022475"/>
    </source>
</evidence>
<dbReference type="GO" id="GO:0004930">
    <property type="term" value="F:G protein-coupled receptor activity"/>
    <property type="evidence" value="ECO:0007669"/>
    <property type="project" value="UniProtKB-KW"/>
</dbReference>
<keyword evidence="3 9" id="KW-0812">Transmembrane</keyword>